<feature type="domain" description="PRC-barrel" evidence="7">
    <location>
        <begin position="103"/>
        <end position="175"/>
    </location>
</feature>
<accession>A0A6N9Q404</accession>
<comment type="subcellular location">
    <subcellularLocation>
        <location evidence="5">Cytoplasm</location>
    </subcellularLocation>
</comment>
<comment type="similarity">
    <text evidence="5">Belongs to the RimM family.</text>
</comment>
<feature type="domain" description="RimM N-terminal" evidence="6">
    <location>
        <begin position="12"/>
        <end position="96"/>
    </location>
</feature>
<dbReference type="InterPro" id="IPR009000">
    <property type="entry name" value="Transl_B-barrel_sf"/>
</dbReference>
<dbReference type="GO" id="GO:0042274">
    <property type="term" value="P:ribosomal small subunit biogenesis"/>
    <property type="evidence" value="ECO:0007669"/>
    <property type="project" value="UniProtKB-UniRule"/>
</dbReference>
<dbReference type="GO" id="GO:0005737">
    <property type="term" value="C:cytoplasm"/>
    <property type="evidence" value="ECO:0007669"/>
    <property type="project" value="UniProtKB-SubCell"/>
</dbReference>
<dbReference type="EMBL" id="SIJB01000026">
    <property type="protein sequence ID" value="NBI29565.1"/>
    <property type="molecule type" value="Genomic_DNA"/>
</dbReference>
<keyword evidence="4 5" id="KW-0143">Chaperone</keyword>
<dbReference type="GO" id="GO:0006364">
    <property type="term" value="P:rRNA processing"/>
    <property type="evidence" value="ECO:0007669"/>
    <property type="project" value="UniProtKB-UniRule"/>
</dbReference>
<dbReference type="AlphaFoldDB" id="A0A6N9Q404"/>
<sequence length="176" mass="20548">MILEENKKYYRVGKIVNTHGLRGDLKIISKSDFPEVRFKKGSKLYVSLENENKYEAMIVENARPHKEVFIVKFRDFNDINEVEKLKNHIIYVSEDQLVELPDEEYYFHEIIGCKVFSEENEELGEITDILTTGANDVWVAKRKKGQDLLVPIIDDVLLSVDVKEKKVIIRLMEGML</sequence>
<evidence type="ECO:0000259" key="7">
    <source>
        <dbReference type="Pfam" id="PF05239"/>
    </source>
</evidence>
<dbReference type="Gene3D" id="2.30.30.240">
    <property type="entry name" value="PRC-barrel domain"/>
    <property type="match status" value="1"/>
</dbReference>
<keyword evidence="9" id="KW-1185">Reference proteome</keyword>
<evidence type="ECO:0000313" key="9">
    <source>
        <dbReference type="Proteomes" id="UP000448943"/>
    </source>
</evidence>
<comment type="caution">
    <text evidence="8">The sequence shown here is derived from an EMBL/GenBank/DDBJ whole genome shotgun (WGS) entry which is preliminary data.</text>
</comment>
<evidence type="ECO:0000313" key="8">
    <source>
        <dbReference type="EMBL" id="NBI29565.1"/>
    </source>
</evidence>
<evidence type="ECO:0000256" key="1">
    <source>
        <dbReference type="ARBA" id="ARBA00022490"/>
    </source>
</evidence>
<gene>
    <name evidence="5 8" type="primary">rimM</name>
    <name evidence="8" type="ORF">ERL59_11410</name>
</gene>
<dbReference type="Pfam" id="PF01782">
    <property type="entry name" value="RimM"/>
    <property type="match status" value="1"/>
</dbReference>
<dbReference type="InterPro" id="IPR036976">
    <property type="entry name" value="RimM_N_sf"/>
</dbReference>
<keyword evidence="3 5" id="KW-0698">rRNA processing</keyword>
<evidence type="ECO:0000256" key="3">
    <source>
        <dbReference type="ARBA" id="ARBA00022552"/>
    </source>
</evidence>
<dbReference type="PANTHER" id="PTHR33692">
    <property type="entry name" value="RIBOSOME MATURATION FACTOR RIMM"/>
    <property type="match status" value="1"/>
</dbReference>
<evidence type="ECO:0000259" key="6">
    <source>
        <dbReference type="Pfam" id="PF01782"/>
    </source>
</evidence>
<evidence type="ECO:0000256" key="2">
    <source>
        <dbReference type="ARBA" id="ARBA00022517"/>
    </source>
</evidence>
<dbReference type="GO" id="GO:0005840">
    <property type="term" value="C:ribosome"/>
    <property type="evidence" value="ECO:0007669"/>
    <property type="project" value="InterPro"/>
</dbReference>
<dbReference type="GO" id="GO:0043022">
    <property type="term" value="F:ribosome binding"/>
    <property type="evidence" value="ECO:0007669"/>
    <property type="project" value="InterPro"/>
</dbReference>
<dbReference type="SUPFAM" id="SSF50447">
    <property type="entry name" value="Translation proteins"/>
    <property type="match status" value="1"/>
</dbReference>
<protein>
    <recommendedName>
        <fullName evidence="5">Ribosome maturation factor RimM</fullName>
    </recommendedName>
</protein>
<organism evidence="8 9">
    <name type="scientific">Chengkuizengella marina</name>
    <dbReference type="NCBI Taxonomy" id="2507566"/>
    <lineage>
        <taxon>Bacteria</taxon>
        <taxon>Bacillati</taxon>
        <taxon>Bacillota</taxon>
        <taxon>Bacilli</taxon>
        <taxon>Bacillales</taxon>
        <taxon>Paenibacillaceae</taxon>
        <taxon>Chengkuizengella</taxon>
    </lineage>
</organism>
<dbReference type="InterPro" id="IPR011961">
    <property type="entry name" value="RimM"/>
</dbReference>
<dbReference type="InterPro" id="IPR027275">
    <property type="entry name" value="PRC-brl_dom"/>
</dbReference>
<proteinExistence type="inferred from homology"/>
<reference evidence="8 9" key="1">
    <citation type="submission" date="2019-01" db="EMBL/GenBank/DDBJ databases">
        <title>Chengkuizengella sp. nov., isolated from deep-sea sediment of East Pacific Ocean.</title>
        <authorList>
            <person name="Yang J."/>
            <person name="Lai Q."/>
            <person name="Shao Z."/>
        </authorList>
    </citation>
    <scope>NUCLEOTIDE SEQUENCE [LARGE SCALE GENOMIC DNA]</scope>
    <source>
        <strain evidence="8 9">YPA3-1-1</strain>
    </source>
</reference>
<dbReference type="SUPFAM" id="SSF50346">
    <property type="entry name" value="PRC-barrel domain"/>
    <property type="match status" value="1"/>
</dbReference>
<evidence type="ECO:0000256" key="5">
    <source>
        <dbReference type="HAMAP-Rule" id="MF_00014"/>
    </source>
</evidence>
<comment type="function">
    <text evidence="5">An accessory protein needed during the final step in the assembly of 30S ribosomal subunit, possibly for assembly of the head region. Essential for efficient processing of 16S rRNA. May be needed both before and after RbfA during the maturation of 16S rRNA. It has affinity for free ribosomal 30S subunits but not for 70S ribosomes.</text>
</comment>
<dbReference type="NCBIfam" id="TIGR02273">
    <property type="entry name" value="16S_RimM"/>
    <property type="match status" value="1"/>
</dbReference>
<dbReference type="HAMAP" id="MF_00014">
    <property type="entry name" value="Ribosome_mat_RimM"/>
    <property type="match status" value="1"/>
</dbReference>
<dbReference type="OrthoDB" id="9810331at2"/>
<dbReference type="Proteomes" id="UP000448943">
    <property type="component" value="Unassembled WGS sequence"/>
</dbReference>
<dbReference type="Pfam" id="PF05239">
    <property type="entry name" value="PRC"/>
    <property type="match status" value="1"/>
</dbReference>
<evidence type="ECO:0000256" key="4">
    <source>
        <dbReference type="ARBA" id="ARBA00023186"/>
    </source>
</evidence>
<dbReference type="PANTHER" id="PTHR33692:SF1">
    <property type="entry name" value="RIBOSOME MATURATION FACTOR RIMM"/>
    <property type="match status" value="1"/>
</dbReference>
<dbReference type="Gene3D" id="2.40.30.60">
    <property type="entry name" value="RimM"/>
    <property type="match status" value="1"/>
</dbReference>
<keyword evidence="2 5" id="KW-0690">Ribosome biogenesis</keyword>
<comment type="domain">
    <text evidence="5">The PRC barrel domain binds ribosomal protein uS19.</text>
</comment>
<name>A0A6N9Q404_9BACL</name>
<dbReference type="InterPro" id="IPR002676">
    <property type="entry name" value="RimM_N"/>
</dbReference>
<keyword evidence="1 5" id="KW-0963">Cytoplasm</keyword>
<comment type="subunit">
    <text evidence="5">Binds ribosomal protein uS19.</text>
</comment>
<dbReference type="InterPro" id="IPR011033">
    <property type="entry name" value="PRC_barrel-like_sf"/>
</dbReference>